<keyword evidence="3 6" id="KW-0812">Transmembrane</keyword>
<sequence>MAIGQGLHVQSETSPLLSQKLHQNQQTPQPYPPTPREASLYLSTGGVTFASKEYKLLLKRSAPLIITFLLEYSFTAVSIFAVGHLGKIELAATATACLTANITGYAIYQGLATSLDTLCPSSYGAGRKELVGLHCQRLALFLWCITVPIAVMWTFAPCILGLFMLQEVADLAGLYVRILVLGAPGYAAFEVGKRFMLAQGLFSATLWVLCLCAPINALLNYLFVWVFKWGFIGAPVAVVIAQNLMPLTLVIYVRFIAGYDCWKSFTRSALQDWWPIVRLALPGVVMVEAEMLAWELMTLVTSLISVDHLAAQSTISTMSSIAFNCHFPISIAAATRVSTLIGAGYSDAAKMAAKAAIGTSFAFGFMVAVFLTALRNQLPLLVTGNPEVVRLISSTLLMVEVSQLFDSLATSLNGILRGLGKQKIGGATAVFCYYVVGVPVSLALVFKVHWNLIGLAVGTAIALVLIALIEGVFVATRNWEKISQEAILRYAASDY</sequence>
<evidence type="ECO:0000256" key="2">
    <source>
        <dbReference type="ARBA" id="ARBA00010199"/>
    </source>
</evidence>
<feature type="transmembrane region" description="Helical" evidence="6">
    <location>
        <begin position="355"/>
        <end position="374"/>
    </location>
</feature>
<dbReference type="STRING" id="1447875.A0A2B7Y450"/>
<dbReference type="GO" id="GO:0016020">
    <property type="term" value="C:membrane"/>
    <property type="evidence" value="ECO:0007669"/>
    <property type="project" value="UniProtKB-SubCell"/>
</dbReference>
<feature type="transmembrane region" description="Helical" evidence="6">
    <location>
        <begin position="201"/>
        <end position="223"/>
    </location>
</feature>
<feature type="transmembrane region" description="Helical" evidence="6">
    <location>
        <begin position="424"/>
        <end position="446"/>
    </location>
</feature>
<dbReference type="PANTHER" id="PTHR11206">
    <property type="entry name" value="MULTIDRUG RESISTANCE PROTEIN"/>
    <property type="match status" value="1"/>
</dbReference>
<evidence type="ECO:0000313" key="7">
    <source>
        <dbReference type="EMBL" id="PGH15813.1"/>
    </source>
</evidence>
<dbReference type="OrthoDB" id="2126698at2759"/>
<keyword evidence="4 6" id="KW-1133">Transmembrane helix</keyword>
<evidence type="ECO:0000313" key="8">
    <source>
        <dbReference type="Proteomes" id="UP000223968"/>
    </source>
</evidence>
<evidence type="ECO:0000256" key="6">
    <source>
        <dbReference type="SAM" id="Phobius"/>
    </source>
</evidence>
<evidence type="ECO:0000256" key="5">
    <source>
        <dbReference type="ARBA" id="ARBA00023136"/>
    </source>
</evidence>
<evidence type="ECO:0000256" key="1">
    <source>
        <dbReference type="ARBA" id="ARBA00004141"/>
    </source>
</evidence>
<feature type="transmembrane region" description="Helical" evidence="6">
    <location>
        <begin position="229"/>
        <end position="253"/>
    </location>
</feature>
<keyword evidence="8" id="KW-1185">Reference proteome</keyword>
<dbReference type="NCBIfam" id="TIGR00797">
    <property type="entry name" value="matE"/>
    <property type="match status" value="1"/>
</dbReference>
<comment type="caution">
    <text evidence="7">The sequence shown here is derived from an EMBL/GenBank/DDBJ whole genome shotgun (WGS) entry which is preliminary data.</text>
</comment>
<evidence type="ECO:0000256" key="3">
    <source>
        <dbReference type="ARBA" id="ARBA00022692"/>
    </source>
</evidence>
<dbReference type="AlphaFoldDB" id="A0A2B7Y450"/>
<dbReference type="EMBL" id="PDNB01000022">
    <property type="protein sequence ID" value="PGH15813.1"/>
    <property type="molecule type" value="Genomic_DNA"/>
</dbReference>
<reference evidence="7 8" key="1">
    <citation type="submission" date="2017-10" db="EMBL/GenBank/DDBJ databases">
        <title>Comparative genomics in systemic dimorphic fungi from Ajellomycetaceae.</title>
        <authorList>
            <person name="Munoz J.F."/>
            <person name="Mcewen J.G."/>
            <person name="Clay O.K."/>
            <person name="Cuomo C.A."/>
        </authorList>
    </citation>
    <scope>NUCLEOTIDE SEQUENCE [LARGE SCALE GENOMIC DNA]</scope>
    <source>
        <strain evidence="7 8">UAMH5409</strain>
    </source>
</reference>
<accession>A0A2B7Y450</accession>
<name>A0A2B7Y450_9EURO</name>
<comment type="similarity">
    <text evidence="2">Belongs to the multi antimicrobial extrusion (MATE) (TC 2.A.66.1) family.</text>
</comment>
<dbReference type="Pfam" id="PF01554">
    <property type="entry name" value="MatE"/>
    <property type="match status" value="2"/>
</dbReference>
<comment type="subcellular location">
    <subcellularLocation>
        <location evidence="1">Membrane</location>
        <topology evidence="1">Multi-pass membrane protein</topology>
    </subcellularLocation>
</comment>
<keyword evidence="5 6" id="KW-0472">Membrane</keyword>
<evidence type="ECO:0000256" key="4">
    <source>
        <dbReference type="ARBA" id="ARBA00022989"/>
    </source>
</evidence>
<feature type="transmembrane region" description="Helical" evidence="6">
    <location>
        <begin position="62"/>
        <end position="82"/>
    </location>
</feature>
<feature type="transmembrane region" description="Helical" evidence="6">
    <location>
        <begin position="138"/>
        <end position="165"/>
    </location>
</feature>
<dbReference type="GO" id="GO:1990961">
    <property type="term" value="P:xenobiotic detoxification by transmembrane export across the plasma membrane"/>
    <property type="evidence" value="ECO:0007669"/>
    <property type="project" value="InterPro"/>
</dbReference>
<dbReference type="CDD" id="cd13132">
    <property type="entry name" value="MATE_eukaryotic"/>
    <property type="match status" value="1"/>
</dbReference>
<protein>
    <recommendedName>
        <fullName evidence="9">MATE efflux family protein</fullName>
    </recommendedName>
</protein>
<proteinExistence type="inferred from homology"/>
<dbReference type="GO" id="GO:0042910">
    <property type="term" value="F:xenobiotic transmembrane transporter activity"/>
    <property type="evidence" value="ECO:0007669"/>
    <property type="project" value="InterPro"/>
</dbReference>
<dbReference type="GO" id="GO:0015297">
    <property type="term" value="F:antiporter activity"/>
    <property type="evidence" value="ECO:0007669"/>
    <property type="project" value="InterPro"/>
</dbReference>
<dbReference type="InterPro" id="IPR045069">
    <property type="entry name" value="MATE_euk"/>
</dbReference>
<feature type="transmembrane region" description="Helical" evidence="6">
    <location>
        <begin position="171"/>
        <end position="189"/>
    </location>
</feature>
<feature type="transmembrane region" description="Helical" evidence="6">
    <location>
        <begin position="452"/>
        <end position="475"/>
    </location>
</feature>
<dbReference type="InterPro" id="IPR002528">
    <property type="entry name" value="MATE_fam"/>
</dbReference>
<gene>
    <name evidence="7" type="ORF">AJ79_02194</name>
</gene>
<evidence type="ECO:0008006" key="9">
    <source>
        <dbReference type="Google" id="ProtNLM"/>
    </source>
</evidence>
<dbReference type="Proteomes" id="UP000223968">
    <property type="component" value="Unassembled WGS sequence"/>
</dbReference>
<organism evidence="7 8">
    <name type="scientific">Helicocarpus griseus UAMH5409</name>
    <dbReference type="NCBI Taxonomy" id="1447875"/>
    <lineage>
        <taxon>Eukaryota</taxon>
        <taxon>Fungi</taxon>
        <taxon>Dikarya</taxon>
        <taxon>Ascomycota</taxon>
        <taxon>Pezizomycotina</taxon>
        <taxon>Eurotiomycetes</taxon>
        <taxon>Eurotiomycetidae</taxon>
        <taxon>Onygenales</taxon>
        <taxon>Ajellomycetaceae</taxon>
        <taxon>Helicocarpus</taxon>
    </lineage>
</organism>